<evidence type="ECO:0000313" key="3">
    <source>
        <dbReference type="Proteomes" id="UP000006860"/>
    </source>
</evidence>
<accession>F0SS91</accession>
<dbReference type="EMBL" id="CP002546">
    <property type="protein sequence ID" value="ADY58102.1"/>
    <property type="molecule type" value="Genomic_DNA"/>
</dbReference>
<feature type="region of interest" description="Disordered" evidence="1">
    <location>
        <begin position="1"/>
        <end position="27"/>
    </location>
</feature>
<dbReference type="STRING" id="756272.Plabr_0475"/>
<dbReference type="eggNOG" id="COG0745">
    <property type="taxonomic scope" value="Bacteria"/>
</dbReference>
<evidence type="ECO:0000313" key="2">
    <source>
        <dbReference type="EMBL" id="ADY58102.1"/>
    </source>
</evidence>
<reference evidence="3" key="1">
    <citation type="submission" date="2011-02" db="EMBL/GenBank/DDBJ databases">
        <title>The complete genome of Planctomyces brasiliensis DSM 5305.</title>
        <authorList>
            <person name="Lucas S."/>
            <person name="Copeland A."/>
            <person name="Lapidus A."/>
            <person name="Bruce D."/>
            <person name="Goodwin L."/>
            <person name="Pitluck S."/>
            <person name="Kyrpides N."/>
            <person name="Mavromatis K."/>
            <person name="Pagani I."/>
            <person name="Ivanova N."/>
            <person name="Ovchinnikova G."/>
            <person name="Lu M."/>
            <person name="Detter J.C."/>
            <person name="Han C."/>
            <person name="Land M."/>
            <person name="Hauser L."/>
            <person name="Markowitz V."/>
            <person name="Cheng J.-F."/>
            <person name="Hugenholtz P."/>
            <person name="Woyke T."/>
            <person name="Wu D."/>
            <person name="Tindall B."/>
            <person name="Pomrenke H.G."/>
            <person name="Brambilla E."/>
            <person name="Klenk H.-P."/>
            <person name="Eisen J.A."/>
        </authorList>
    </citation>
    <scope>NUCLEOTIDE SEQUENCE [LARGE SCALE GENOMIC DNA]</scope>
    <source>
        <strain evidence="3">ATCC 49424 / DSM 5305 / JCM 21570 / NBRC 103401 / IFAM 1448</strain>
    </source>
</reference>
<gene>
    <name evidence="2" type="ordered locus">Plabr_0475</name>
</gene>
<dbReference type="Proteomes" id="UP000006860">
    <property type="component" value="Chromosome"/>
</dbReference>
<dbReference type="KEGG" id="pbs:Plabr_0475"/>
<protein>
    <recommendedName>
        <fullName evidence="4">Response regulator receiver</fullName>
    </recommendedName>
</protein>
<dbReference type="HOGENOM" id="CLU_1785450_0_0_0"/>
<evidence type="ECO:0008006" key="4">
    <source>
        <dbReference type="Google" id="ProtNLM"/>
    </source>
</evidence>
<keyword evidence="3" id="KW-1185">Reference proteome</keyword>
<proteinExistence type="predicted"/>
<sequence length="145" mass="15984">MISSPRNDAMMSNDEPTPPPTLQSNPDAPPGLLVCDDFFFSTRIVDTARALGRKMLLVSNADAIRERMLQRASPLLIIDLNCGRDLLAAVPALRAEFPELHMLAFGSHVETELLKLARQAGCQVMPRSQFTTELATVLEQRLPAQ</sequence>
<evidence type="ECO:0000256" key="1">
    <source>
        <dbReference type="SAM" id="MobiDB-lite"/>
    </source>
</evidence>
<dbReference type="AlphaFoldDB" id="F0SS91"/>
<organism evidence="2 3">
    <name type="scientific">Rubinisphaera brasiliensis (strain ATCC 49424 / DSM 5305 / JCM 21570 / IAM 15109 / NBRC 103401 / IFAM 1448)</name>
    <name type="common">Planctomyces brasiliensis</name>
    <dbReference type="NCBI Taxonomy" id="756272"/>
    <lineage>
        <taxon>Bacteria</taxon>
        <taxon>Pseudomonadati</taxon>
        <taxon>Planctomycetota</taxon>
        <taxon>Planctomycetia</taxon>
        <taxon>Planctomycetales</taxon>
        <taxon>Planctomycetaceae</taxon>
        <taxon>Rubinisphaera</taxon>
    </lineage>
</organism>
<name>F0SS91_RUBBR</name>